<sequence length="70" mass="8146">MRALRRLASGADRLLERAMTQATRPLPPPDSLDPTYRRILWRLIPFLFVCCLFDHLDRVDVEPVIPHGLH</sequence>
<reference evidence="1 2" key="1">
    <citation type="submission" date="2016-08" db="EMBL/GenBank/DDBJ databases">
        <authorList>
            <person name="Seilhamer J.J."/>
        </authorList>
    </citation>
    <scope>NUCLEOTIDE SEQUENCE [LARGE SCALE GENOMIC DNA]</scope>
    <source>
        <strain evidence="1 2">CFBP4644</strain>
    </source>
</reference>
<accession>A0A2S7DCE9</accession>
<dbReference type="Proteomes" id="UP000239865">
    <property type="component" value="Unassembled WGS sequence"/>
</dbReference>
<name>A0A2S7DCE9_9XANT</name>
<protein>
    <submittedName>
        <fullName evidence="1">Uncharacterized protein</fullName>
    </submittedName>
</protein>
<comment type="caution">
    <text evidence="1">The sequence shown here is derived from an EMBL/GenBank/DDBJ whole genome shotgun (WGS) entry which is preliminary data.</text>
</comment>
<organism evidence="1 2">
    <name type="scientific">Xanthomonas melonis</name>
    <dbReference type="NCBI Taxonomy" id="56456"/>
    <lineage>
        <taxon>Bacteria</taxon>
        <taxon>Pseudomonadati</taxon>
        <taxon>Pseudomonadota</taxon>
        <taxon>Gammaproteobacteria</taxon>
        <taxon>Lysobacterales</taxon>
        <taxon>Lysobacteraceae</taxon>
        <taxon>Xanthomonas</taxon>
    </lineage>
</organism>
<proteinExistence type="predicted"/>
<dbReference type="EMBL" id="MDEH01000010">
    <property type="protein sequence ID" value="PPU71508.1"/>
    <property type="molecule type" value="Genomic_DNA"/>
</dbReference>
<dbReference type="AlphaFoldDB" id="A0A2S7DCE9"/>
<evidence type="ECO:0000313" key="2">
    <source>
        <dbReference type="Proteomes" id="UP000239865"/>
    </source>
</evidence>
<gene>
    <name evidence="1" type="ORF">XmelCFBP4644_16110</name>
</gene>
<evidence type="ECO:0000313" key="1">
    <source>
        <dbReference type="EMBL" id="PPU71508.1"/>
    </source>
</evidence>